<accession>A0A0B6ZCI8</accession>
<sequence>MAPTEVGIYIKTELEIMMKSYILKDKGGMRWSKKDEGQQTRADQETQLVATCFLLVWGCWPHVDPLNPLLQHASRGDSGPILCYPRNQTGVPSPQKPHK</sequence>
<reference evidence="1" key="1">
    <citation type="submission" date="2014-12" db="EMBL/GenBank/DDBJ databases">
        <title>Insight into the proteome of Arion vulgaris.</title>
        <authorList>
            <person name="Aradska J."/>
            <person name="Bulat T."/>
            <person name="Smidak R."/>
            <person name="Sarate P."/>
            <person name="Gangsoo J."/>
            <person name="Sialana F."/>
            <person name="Bilban M."/>
            <person name="Lubec G."/>
        </authorList>
    </citation>
    <scope>NUCLEOTIDE SEQUENCE</scope>
    <source>
        <tissue evidence="1">Skin</tissue>
    </source>
</reference>
<name>A0A0B6ZCI8_9EUPU</name>
<evidence type="ECO:0000313" key="1">
    <source>
        <dbReference type="EMBL" id="CEK66304.1"/>
    </source>
</evidence>
<proteinExistence type="predicted"/>
<dbReference type="EMBL" id="HACG01019439">
    <property type="protein sequence ID" value="CEK66304.1"/>
    <property type="molecule type" value="Transcribed_RNA"/>
</dbReference>
<organism evidence="1">
    <name type="scientific">Arion vulgaris</name>
    <dbReference type="NCBI Taxonomy" id="1028688"/>
    <lineage>
        <taxon>Eukaryota</taxon>
        <taxon>Metazoa</taxon>
        <taxon>Spiralia</taxon>
        <taxon>Lophotrochozoa</taxon>
        <taxon>Mollusca</taxon>
        <taxon>Gastropoda</taxon>
        <taxon>Heterobranchia</taxon>
        <taxon>Euthyneura</taxon>
        <taxon>Panpulmonata</taxon>
        <taxon>Eupulmonata</taxon>
        <taxon>Stylommatophora</taxon>
        <taxon>Helicina</taxon>
        <taxon>Arionoidea</taxon>
        <taxon>Arionidae</taxon>
        <taxon>Arion</taxon>
    </lineage>
</organism>
<gene>
    <name evidence="1" type="primary">ORF58133</name>
</gene>
<protein>
    <submittedName>
        <fullName evidence="1">Uncharacterized protein</fullName>
    </submittedName>
</protein>
<dbReference type="AlphaFoldDB" id="A0A0B6ZCI8"/>